<evidence type="ECO:0000313" key="2">
    <source>
        <dbReference type="EMBL" id="KAJ3489073.1"/>
    </source>
</evidence>
<comment type="caution">
    <text evidence="2">The sequence shown here is derived from an EMBL/GenBank/DDBJ whole genome shotgun (WGS) entry which is preliminary data.</text>
</comment>
<evidence type="ECO:0000256" key="1">
    <source>
        <dbReference type="SAM" id="MobiDB-lite"/>
    </source>
</evidence>
<feature type="region of interest" description="Disordered" evidence="1">
    <location>
        <begin position="184"/>
        <end position="224"/>
    </location>
</feature>
<feature type="compositionally biased region" description="Low complexity" evidence="1">
    <location>
        <begin position="197"/>
        <end position="224"/>
    </location>
</feature>
<dbReference type="EMBL" id="JANAWD010000053">
    <property type="protein sequence ID" value="KAJ3489073.1"/>
    <property type="molecule type" value="Genomic_DNA"/>
</dbReference>
<evidence type="ECO:0000313" key="3">
    <source>
        <dbReference type="Proteomes" id="UP001212997"/>
    </source>
</evidence>
<protein>
    <submittedName>
        <fullName evidence="2">Uncharacterized protein</fullName>
    </submittedName>
</protein>
<proteinExistence type="predicted"/>
<accession>A0AAD5V8F6</accession>
<reference evidence="2" key="1">
    <citation type="submission" date="2022-07" db="EMBL/GenBank/DDBJ databases">
        <title>Genome Sequence of Physisporinus lineatus.</title>
        <authorList>
            <person name="Buettner E."/>
        </authorList>
    </citation>
    <scope>NUCLEOTIDE SEQUENCE</scope>
    <source>
        <strain evidence="2">VT162</strain>
    </source>
</reference>
<dbReference type="Proteomes" id="UP001212997">
    <property type="component" value="Unassembled WGS sequence"/>
</dbReference>
<name>A0AAD5V8F6_9APHY</name>
<organism evidence="2 3">
    <name type="scientific">Meripilus lineatus</name>
    <dbReference type="NCBI Taxonomy" id="2056292"/>
    <lineage>
        <taxon>Eukaryota</taxon>
        <taxon>Fungi</taxon>
        <taxon>Dikarya</taxon>
        <taxon>Basidiomycota</taxon>
        <taxon>Agaricomycotina</taxon>
        <taxon>Agaricomycetes</taxon>
        <taxon>Polyporales</taxon>
        <taxon>Meripilaceae</taxon>
        <taxon>Meripilus</taxon>
    </lineage>
</organism>
<sequence>MSNPTLRINTADLPRNVVLSGHDEPPRLVTPSHERPRTLSQAMLPSLLVSGIGSVERPSTSSNIGSTAASHGVNKARNESRKLLSHILSQLHRRPKPPPVLDPIEGRSNTSDKGIGAVVRTMKGVAPTTGRLGEARTRLEDSDEEEFIDNTGFNTDVTFDLMTQLRDVLLISVEQGWDLFVEGSNDGQTDVHRTSSDRSSSSFLRRRSMQGGSRSRSRSASPQREVYVKPPELLAQCISVITTVISNDCRYQVSVPRLKRPPNALQAITLDVAQFLLHAHWHSPKVISQIGFAVIQAFQTFRPAMHTRLLTFFDECVVGGILEQLGQVQGMPFLDPTSPTAGGLDGSHPTPPMVSIQVDEAHEDSGNLPAGGWRRWSSASTLEAQGIRSTLAPDQDLSVYYLSSLVPPLLAAVLEHVDLTNGSPLTVHRLHRLFSRLITGKPDTYLDLLGVIAYHSPTARKAAITLLLSYWPKAVGHLTISRPLPSIRSVVITEDQDDFELHYLVQACEDLLETGALTVSNALSDYFTENRLQSRDHSIYFDWNTLAFLASVIKIPDGPHKPSPSLSFDFLHVRQPGGDEGTNGSYPYEVIPLAYLRDQLGDCLNMFSDAAAKYFLSHLHHLGLLSRLGTEPALFGDSPNPQQLQCCFPLPFGFDVSADIETLVSAIEGCLVDLDLSINEIGLLLLVRRFWPDGMLTEYSYRRLTKAVLWWVLSEDDNLMTILRDYVARGRSLPGVRAGVEAQSWPAIANNRPVANTANNGGDYVASRRLLLTRYAAPWMLAFHDQDIAVYANLLYDLLAERAESSLVDEFFLGSGTKGQEPARQVAVTDKLLRLIIKTCQSSVVFTAFDDLFNKWLLRTDVLHDLAEGLPSLPRLFNRESEAQQRQTVVEYRTTVGDLSSLSNMNPMNVMIDTIKASKDGFERGLHWLCLFISSGVDVPVFAFMQYASLATQFQASLDQCSILAKATFYLAPQIIDGLRSRQSLSSMQGLINLGMILEDEVKNLPARRKMQIRADAMSDPIIFNPNLMENLKSYVDVGVDEVSSLVAKFLYCFANEANLVESYEVDNFVLRNGVTLCSCVWQFYGIDVPDVSVTRTSLLLRTLVVDPQPFQGLISELLSKTTDWAIRLQTVSRLFRMILDVTSPAFVVEDRQWQPNVIDIFFYFFSALWTDDREEIRLAVETWSQTLLPAHFNAITACWNSALEKAPILGEVLSWGSIIEALLDGDFLQRNGEGGDGAISAHLSMYGLSSQNKDQEQSSDEADIELTLLQVSLVSLSLRMIADGINIDIFSLLKIKSSLVRILGFKDTSLVQLNPEGTSFHIRFNHLGQVKPWVYPCLDDLMLVLDASSPFGLAPSSMGGPFAEDETPFPLLVGSVFVDVVFEVFSQLQDLAVLPFLTLKNLLKTLVIIIYKHNFDAKPLRHLHTSLRAVARRTLDLLLADRFLSYELRQLALSISQAFIKKWPYIIGNFLCDAIEATAKLLVSLNYEQNGDDVLVAQGKAFLESVLSMFSMSGVINALFKRQLDNSFFLVLKFVVDSNVKAITSMAVPLRDSFLRDTLTRAVDNDMESFQVVIENVNRYVEIVHHSHYSSDLLQFVGHILTTIARKTADWHADSFDPSPLILLASTLIQHNKLKCRDLLGLTDTFLRATMVRFHVSSTSITRVLQVTTSLYRKMPPPEALASNQIAISMIDLLLDGLYGKSRISSTSVNSLVEAIFLGENDAVPLQLPPMQKARLADAGLYYLKSDSIESFSQMDFVAAQAVARMVLRVADEQIQILENLTKPTMAIKAWNLVLLAALTESSGAFARLLLNYFQPFSQAYYGSLSAFHYFEFASQDVVHADISRAYASIKLWLLLAKKATVASDRNDLGRQNVRDEGDYSKMVWNELWPPFESIVLAVESDAQNGRISALASTVLSSVADLFLFLRQSHSVIAMEASAQVTLLNRLKALGRSDSKITRVLRTLTETSAEIPLDAFVSQTKTEIWAEEKLEAAKRQEMVKATAERNRSAKA</sequence>
<keyword evidence="3" id="KW-1185">Reference proteome</keyword>
<gene>
    <name evidence="2" type="ORF">NLI96_g2387</name>
</gene>
<feature type="region of interest" description="Disordered" evidence="1">
    <location>
        <begin position="92"/>
        <end position="112"/>
    </location>
</feature>